<keyword evidence="1" id="KW-0732">Signal</keyword>
<reference evidence="3" key="1">
    <citation type="journal article" date="2021" name="J. Hered.">
        <title>Genome Assembly of Salicaceae Populus deltoides (Eastern Cottonwood) I-69 Based on Nanopore Sequencing and Hi-C Technologies.</title>
        <authorList>
            <person name="Bai S."/>
            <person name="Wu H."/>
            <person name="Zhang J."/>
            <person name="Pan Z."/>
            <person name="Zhao W."/>
            <person name="Li Z."/>
            <person name="Tong C."/>
        </authorList>
    </citation>
    <scope>NUCLEOTIDE SEQUENCE</scope>
    <source>
        <tissue evidence="3">Leaf</tissue>
    </source>
</reference>
<dbReference type="EMBL" id="JACEGQ020000001">
    <property type="protein sequence ID" value="KAH8520885.1"/>
    <property type="molecule type" value="Genomic_DNA"/>
</dbReference>
<protein>
    <recommendedName>
        <fullName evidence="2">Gag1-like clamp domain-containing protein</fullName>
    </recommendedName>
</protein>
<dbReference type="InterPro" id="IPR025124">
    <property type="entry name" value="Gag1-like_clamp"/>
</dbReference>
<dbReference type="Pfam" id="PF13259">
    <property type="entry name" value="clamp_Gag1-like"/>
    <property type="match status" value="1"/>
</dbReference>
<evidence type="ECO:0000256" key="1">
    <source>
        <dbReference type="SAM" id="SignalP"/>
    </source>
</evidence>
<name>A0A8T2ZU12_POPDE</name>
<dbReference type="AlphaFoldDB" id="A0A8T2ZU12"/>
<evidence type="ECO:0000259" key="2">
    <source>
        <dbReference type="Pfam" id="PF13259"/>
    </source>
</evidence>
<comment type="caution">
    <text evidence="3">The sequence shown here is derived from an EMBL/GenBank/DDBJ whole genome shotgun (WGS) entry which is preliminary data.</text>
</comment>
<organism evidence="3 4">
    <name type="scientific">Populus deltoides</name>
    <name type="common">Eastern poplar</name>
    <name type="synonym">Eastern cottonwood</name>
    <dbReference type="NCBI Taxonomy" id="3696"/>
    <lineage>
        <taxon>Eukaryota</taxon>
        <taxon>Viridiplantae</taxon>
        <taxon>Streptophyta</taxon>
        <taxon>Embryophyta</taxon>
        <taxon>Tracheophyta</taxon>
        <taxon>Spermatophyta</taxon>
        <taxon>Magnoliopsida</taxon>
        <taxon>eudicotyledons</taxon>
        <taxon>Gunneridae</taxon>
        <taxon>Pentapetalae</taxon>
        <taxon>rosids</taxon>
        <taxon>fabids</taxon>
        <taxon>Malpighiales</taxon>
        <taxon>Salicaceae</taxon>
        <taxon>Saliceae</taxon>
        <taxon>Populus</taxon>
    </lineage>
</organism>
<evidence type="ECO:0000313" key="3">
    <source>
        <dbReference type="EMBL" id="KAH8520885.1"/>
    </source>
</evidence>
<dbReference type="PANTHER" id="PTHR33373">
    <property type="entry name" value="OS07G0479600 PROTEIN"/>
    <property type="match status" value="1"/>
</dbReference>
<dbReference type="PANTHER" id="PTHR33373:SF1">
    <property type="entry name" value="DUF4050 DOMAIN-CONTAINING PROTEIN"/>
    <property type="match status" value="1"/>
</dbReference>
<accession>A0A8T2ZU12</accession>
<evidence type="ECO:0000313" key="4">
    <source>
        <dbReference type="Proteomes" id="UP000807159"/>
    </source>
</evidence>
<sequence>MFLKCIFPCLHACTVCLYVVILSLVHDSLYHCDLHCIAIWDLISYMIASHLLQSSGCLGCYNKPTLITSVGEQSKGPKVKCETVKKHSISEDFWTTSTCDMDYSAVQSQGSISSISIANQTLDQHGGSGSINNVSEFVNHGLLLWNQTRHCWVGNKRSGNEEQLPQEPKLNWNATYESLLGSNKPFPQPIPLTEMVDFLVDIWEQEGMYD</sequence>
<keyword evidence="4" id="KW-1185">Reference proteome</keyword>
<feature type="domain" description="Gag1-like clamp" evidence="2">
    <location>
        <begin position="97"/>
        <end position="210"/>
    </location>
</feature>
<proteinExistence type="predicted"/>
<feature type="chain" id="PRO_5035885058" description="Gag1-like clamp domain-containing protein" evidence="1">
    <location>
        <begin position="17"/>
        <end position="210"/>
    </location>
</feature>
<gene>
    <name evidence="3" type="ORF">H0E87_002079</name>
</gene>
<feature type="signal peptide" evidence="1">
    <location>
        <begin position="1"/>
        <end position="16"/>
    </location>
</feature>
<dbReference type="Proteomes" id="UP000807159">
    <property type="component" value="Chromosome 1"/>
</dbReference>